<reference evidence="1 2" key="1">
    <citation type="submission" date="2019-06" db="EMBL/GenBank/DDBJ databases">
        <title>Whole genome shotgun sequence of Cellulosimicrobium cellulans NBRC 15516.</title>
        <authorList>
            <person name="Hosoyama A."/>
            <person name="Uohara A."/>
            <person name="Ohji S."/>
            <person name="Ichikawa N."/>
        </authorList>
    </citation>
    <scope>NUCLEOTIDE SEQUENCE [LARGE SCALE GENOMIC DNA]</scope>
    <source>
        <strain evidence="1 2">NBRC 15516</strain>
    </source>
</reference>
<organism evidence="1 2">
    <name type="scientific">Cellulosimicrobium cellulans</name>
    <name type="common">Arthrobacter luteus</name>
    <dbReference type="NCBI Taxonomy" id="1710"/>
    <lineage>
        <taxon>Bacteria</taxon>
        <taxon>Bacillati</taxon>
        <taxon>Actinomycetota</taxon>
        <taxon>Actinomycetes</taxon>
        <taxon>Micrococcales</taxon>
        <taxon>Promicromonosporaceae</taxon>
        <taxon>Cellulosimicrobium</taxon>
    </lineage>
</organism>
<proteinExistence type="predicted"/>
<name>A0A4Y4DTI2_CELCE</name>
<comment type="caution">
    <text evidence="1">The sequence shown here is derived from an EMBL/GenBank/DDBJ whole genome shotgun (WGS) entry which is preliminary data.</text>
</comment>
<sequence length="63" mass="7098">MRAWTPTTEMVRQLYVAGRESRSPAETLRMHPDEIAAEFDRWLDTLRTTAVQPPVATGLPDAS</sequence>
<accession>A0A4Y4DTI2</accession>
<evidence type="ECO:0000313" key="2">
    <source>
        <dbReference type="Proteomes" id="UP000316659"/>
    </source>
</evidence>
<dbReference type="AlphaFoldDB" id="A0A4Y4DTI2"/>
<dbReference type="Proteomes" id="UP000316659">
    <property type="component" value="Unassembled WGS sequence"/>
</dbReference>
<evidence type="ECO:0000313" key="1">
    <source>
        <dbReference type="EMBL" id="GED08266.1"/>
    </source>
</evidence>
<dbReference type="EMBL" id="BJNZ01000001">
    <property type="protein sequence ID" value="GED08266.1"/>
    <property type="molecule type" value="Genomic_DNA"/>
</dbReference>
<protein>
    <submittedName>
        <fullName evidence="1">Uncharacterized protein</fullName>
    </submittedName>
</protein>
<gene>
    <name evidence="1" type="ORF">CCE02nite_02650</name>
</gene>